<comment type="subunit">
    <text evidence="5 13 14">Homodimer.</text>
</comment>
<dbReference type="PROSITE" id="PS51440">
    <property type="entry name" value="TIM_2"/>
    <property type="match status" value="1"/>
</dbReference>
<proteinExistence type="inferred from homology"/>
<keyword evidence="9 13" id="KW-0963">Cytoplasm</keyword>
<evidence type="ECO:0000256" key="13">
    <source>
        <dbReference type="HAMAP-Rule" id="MF_00147"/>
    </source>
</evidence>
<sequence>MRDLIVAGNWKMNGSQQFVGEMLLALNKASFSEPVNAVVFPPSVYLHEAIQQAKAVKVGAQNLFYEKSGAFTGELSASMISDVGCEYVILGHSERRAIFGEDDLLVAKKVVAALENHITPILCVGETLEDRDGGKYADVIATQVKVGLSLLSTEQTSNVVIAYEPVWAIGTGQTASPLQAQEVHELIRNLVAELAGIEVSHNMSILYGGSVNAANAQELFSQPDIDGGLVGGASLKVDEFLAICSAAAEVLKR</sequence>
<feature type="active site" description="Electrophile" evidence="13">
    <location>
        <position position="92"/>
    </location>
</feature>
<dbReference type="NCBIfam" id="TIGR00419">
    <property type="entry name" value="tim"/>
    <property type="match status" value="1"/>
</dbReference>
<dbReference type="UniPathway" id="UPA00138"/>
<dbReference type="Proteomes" id="UP000595332">
    <property type="component" value="Chromosome"/>
</dbReference>
<evidence type="ECO:0000256" key="12">
    <source>
        <dbReference type="ARBA" id="ARBA00055680"/>
    </source>
</evidence>
<dbReference type="RefSeq" id="WP_201348620.1">
    <property type="nucleotide sequence ID" value="NZ_AP014546.1"/>
</dbReference>
<dbReference type="CDD" id="cd00311">
    <property type="entry name" value="TIM"/>
    <property type="match status" value="1"/>
</dbReference>
<dbReference type="InterPro" id="IPR020861">
    <property type="entry name" value="Triosephosphate_isomerase_AS"/>
</dbReference>
<dbReference type="GO" id="GO:0005829">
    <property type="term" value="C:cytosol"/>
    <property type="evidence" value="ECO:0007669"/>
    <property type="project" value="TreeGrafter"/>
</dbReference>
<evidence type="ECO:0000256" key="5">
    <source>
        <dbReference type="ARBA" id="ARBA00011738"/>
    </source>
</evidence>
<keyword evidence="8 13" id="KW-0312">Gluconeogenesis</keyword>
<evidence type="ECO:0000256" key="7">
    <source>
        <dbReference type="ARBA" id="ARBA00019397"/>
    </source>
</evidence>
<feature type="binding site" evidence="13">
    <location>
        <begin position="231"/>
        <end position="232"/>
    </location>
    <ligand>
        <name>substrate</name>
    </ligand>
</feature>
<dbReference type="KEGG" id="njp:NEJAP_3620"/>
<reference evidence="15 16" key="1">
    <citation type="journal article" date="2008" name="Int. J. Syst. Evol. Microbiol.">
        <title>Neptunomonas japonica sp. nov., an Osedax japonicus symbiont-like bacterium isolated from sediment adjacent to sperm whale carcasses off Kagoshima, Japan.</title>
        <authorList>
            <person name="Miyazaki M."/>
            <person name="Nogi Y."/>
            <person name="Fujiwara Y."/>
            <person name="Kawato M."/>
            <person name="Kubokawa K."/>
            <person name="Horikoshi K."/>
        </authorList>
    </citation>
    <scope>NUCLEOTIDE SEQUENCE [LARGE SCALE GENOMIC DNA]</scope>
    <source>
        <strain evidence="15 16">JAMM 1380</strain>
    </source>
</reference>
<gene>
    <name evidence="13 15" type="primary">tpiA</name>
    <name evidence="15" type="ORF">NEJAP_3620</name>
</gene>
<dbReference type="AlphaFoldDB" id="A0A7R6PXU0"/>
<evidence type="ECO:0000256" key="2">
    <source>
        <dbReference type="ARBA" id="ARBA00004742"/>
    </source>
</evidence>
<comment type="pathway">
    <text evidence="2 13 14">Carbohydrate biosynthesis; gluconeogenesis.</text>
</comment>
<keyword evidence="11 13" id="KW-0413">Isomerase</keyword>
<protein>
    <recommendedName>
        <fullName evidence="7 13">Triosephosphate isomerase</fullName>
        <shortName evidence="13">TIM</shortName>
        <shortName evidence="13">TPI</shortName>
        <ecNumber evidence="6 13">5.3.1.1</ecNumber>
    </recommendedName>
    <alternativeName>
        <fullName evidence="13">Triose-phosphate isomerase</fullName>
    </alternativeName>
</protein>
<evidence type="ECO:0000256" key="6">
    <source>
        <dbReference type="ARBA" id="ARBA00011940"/>
    </source>
</evidence>
<evidence type="ECO:0000313" key="15">
    <source>
        <dbReference type="EMBL" id="BBB31558.1"/>
    </source>
</evidence>
<comment type="pathway">
    <text evidence="3">Carbohydrate metabolism; erythritol degradation.</text>
</comment>
<evidence type="ECO:0000256" key="10">
    <source>
        <dbReference type="ARBA" id="ARBA00023152"/>
    </source>
</evidence>
<dbReference type="Pfam" id="PF00121">
    <property type="entry name" value="TIM"/>
    <property type="match status" value="1"/>
</dbReference>
<evidence type="ECO:0000256" key="9">
    <source>
        <dbReference type="ARBA" id="ARBA00022490"/>
    </source>
</evidence>
<comment type="catalytic activity">
    <reaction evidence="1 13 14">
        <text>D-glyceraldehyde 3-phosphate = dihydroxyacetone phosphate</text>
        <dbReference type="Rhea" id="RHEA:18585"/>
        <dbReference type="ChEBI" id="CHEBI:57642"/>
        <dbReference type="ChEBI" id="CHEBI:59776"/>
        <dbReference type="EC" id="5.3.1.1"/>
    </reaction>
</comment>
<dbReference type="InterPro" id="IPR000652">
    <property type="entry name" value="Triosephosphate_isomerase"/>
</dbReference>
<comment type="function">
    <text evidence="12 13">Involved in the gluconeogenesis. Catalyzes stereospecifically the conversion of dihydroxyacetone phosphate (DHAP) to D-glyceraldehyde-3-phosphate (G3P).</text>
</comment>
<accession>A0A7R6PXU0</accession>
<dbReference type="SUPFAM" id="SSF51351">
    <property type="entry name" value="Triosephosphate isomerase (TIM)"/>
    <property type="match status" value="1"/>
</dbReference>
<dbReference type="EMBL" id="AP014546">
    <property type="protein sequence ID" value="BBB31558.1"/>
    <property type="molecule type" value="Genomic_DNA"/>
</dbReference>
<dbReference type="PANTHER" id="PTHR21139:SF42">
    <property type="entry name" value="TRIOSEPHOSPHATE ISOMERASE"/>
    <property type="match status" value="1"/>
</dbReference>
<evidence type="ECO:0000256" key="14">
    <source>
        <dbReference type="RuleBase" id="RU363013"/>
    </source>
</evidence>
<feature type="binding site" evidence="13">
    <location>
        <position position="170"/>
    </location>
    <ligand>
        <name>substrate</name>
    </ligand>
</feature>
<dbReference type="InterPro" id="IPR013785">
    <property type="entry name" value="Aldolase_TIM"/>
</dbReference>
<comment type="pathway">
    <text evidence="13 14">Carbohydrate degradation; glycolysis; D-glyceraldehyde 3-phosphate from glycerone phosphate: step 1/1.</text>
</comment>
<dbReference type="FunFam" id="3.20.20.70:FF:000020">
    <property type="entry name" value="Triosephosphate isomerase"/>
    <property type="match status" value="1"/>
</dbReference>
<feature type="active site" description="Proton acceptor" evidence="13">
    <location>
        <position position="164"/>
    </location>
</feature>
<comment type="subcellular location">
    <subcellularLocation>
        <location evidence="13 14">Cytoplasm</location>
    </subcellularLocation>
</comment>
<dbReference type="Gene3D" id="3.20.20.70">
    <property type="entry name" value="Aldolase class I"/>
    <property type="match status" value="1"/>
</dbReference>
<evidence type="ECO:0000256" key="3">
    <source>
        <dbReference type="ARBA" id="ARBA00004939"/>
    </source>
</evidence>
<keyword evidence="10 13" id="KW-0324">Glycolysis</keyword>
<dbReference type="GO" id="GO:0006096">
    <property type="term" value="P:glycolytic process"/>
    <property type="evidence" value="ECO:0007669"/>
    <property type="project" value="UniProtKB-UniRule"/>
</dbReference>
<dbReference type="HAMAP" id="MF_00147_B">
    <property type="entry name" value="TIM_B"/>
    <property type="match status" value="1"/>
</dbReference>
<dbReference type="UniPathway" id="UPA00109">
    <property type="reaction ID" value="UER00189"/>
</dbReference>
<dbReference type="EC" id="5.3.1.1" evidence="6 13"/>
<keyword evidence="16" id="KW-1185">Reference proteome</keyword>
<evidence type="ECO:0000313" key="16">
    <source>
        <dbReference type="Proteomes" id="UP000595332"/>
    </source>
</evidence>
<dbReference type="GO" id="GO:0006094">
    <property type="term" value="P:gluconeogenesis"/>
    <property type="evidence" value="ECO:0007669"/>
    <property type="project" value="UniProtKB-UniRule"/>
</dbReference>
<organism evidence="15 16">
    <name type="scientific">Neptunomonas japonica JAMM 1380</name>
    <dbReference type="NCBI Taxonomy" id="1441457"/>
    <lineage>
        <taxon>Bacteria</taxon>
        <taxon>Pseudomonadati</taxon>
        <taxon>Pseudomonadota</taxon>
        <taxon>Gammaproteobacteria</taxon>
        <taxon>Oceanospirillales</taxon>
        <taxon>Oceanospirillaceae</taxon>
        <taxon>Neptunomonas</taxon>
    </lineage>
</organism>
<name>A0A7R6PXU0_9GAMM</name>
<dbReference type="GO" id="GO:0004807">
    <property type="term" value="F:triose-phosphate isomerase activity"/>
    <property type="evidence" value="ECO:0007669"/>
    <property type="project" value="UniProtKB-UniRule"/>
</dbReference>
<dbReference type="InterPro" id="IPR022896">
    <property type="entry name" value="TrioseP_Isoase_bac/euk"/>
</dbReference>
<evidence type="ECO:0000256" key="1">
    <source>
        <dbReference type="ARBA" id="ARBA00000474"/>
    </source>
</evidence>
<evidence type="ECO:0000256" key="4">
    <source>
        <dbReference type="ARBA" id="ARBA00007422"/>
    </source>
</evidence>
<dbReference type="GO" id="GO:0046166">
    <property type="term" value="P:glyceraldehyde-3-phosphate biosynthetic process"/>
    <property type="evidence" value="ECO:0007669"/>
    <property type="project" value="TreeGrafter"/>
</dbReference>
<evidence type="ECO:0000256" key="8">
    <source>
        <dbReference type="ARBA" id="ARBA00022432"/>
    </source>
</evidence>
<dbReference type="PROSITE" id="PS00171">
    <property type="entry name" value="TIM_1"/>
    <property type="match status" value="1"/>
</dbReference>
<dbReference type="InterPro" id="IPR035990">
    <property type="entry name" value="TIM_sf"/>
</dbReference>
<feature type="binding site" evidence="13">
    <location>
        <begin position="9"/>
        <end position="11"/>
    </location>
    <ligand>
        <name>substrate</name>
    </ligand>
</feature>
<dbReference type="PANTHER" id="PTHR21139">
    <property type="entry name" value="TRIOSEPHOSPHATE ISOMERASE"/>
    <property type="match status" value="1"/>
</dbReference>
<dbReference type="GO" id="GO:0019563">
    <property type="term" value="P:glycerol catabolic process"/>
    <property type="evidence" value="ECO:0007669"/>
    <property type="project" value="TreeGrafter"/>
</dbReference>
<evidence type="ECO:0000256" key="11">
    <source>
        <dbReference type="ARBA" id="ARBA00023235"/>
    </source>
</evidence>
<comment type="similarity">
    <text evidence="4 13 14">Belongs to the triosephosphate isomerase family.</text>
</comment>
<feature type="binding site" evidence="13">
    <location>
        <position position="210"/>
    </location>
    <ligand>
        <name>substrate</name>
    </ligand>
</feature>